<reference evidence="4 5" key="1">
    <citation type="submission" date="2021-03" db="EMBL/GenBank/DDBJ databases">
        <title>Sequencing the genomes of 1000 actinobacteria strains.</title>
        <authorList>
            <person name="Klenk H.-P."/>
        </authorList>
    </citation>
    <scope>NUCLEOTIDE SEQUENCE [LARGE SCALE GENOMIC DNA]</scope>
    <source>
        <strain evidence="4 5">DSM 18824</strain>
    </source>
</reference>
<accession>A0ABS4USZ4</accession>
<keyword evidence="5" id="KW-1185">Reference proteome</keyword>
<name>A0ABS4USZ4_9ACTN</name>
<evidence type="ECO:0000259" key="3">
    <source>
        <dbReference type="Pfam" id="PF07859"/>
    </source>
</evidence>
<keyword evidence="2 4" id="KW-0378">Hydrolase</keyword>
<dbReference type="Pfam" id="PF07859">
    <property type="entry name" value="Abhydrolase_3"/>
    <property type="match status" value="1"/>
</dbReference>
<dbReference type="InterPro" id="IPR029058">
    <property type="entry name" value="AB_hydrolase_fold"/>
</dbReference>
<dbReference type="Gene3D" id="3.40.50.1820">
    <property type="entry name" value="alpha/beta hydrolase"/>
    <property type="match status" value="1"/>
</dbReference>
<proteinExistence type="inferred from homology"/>
<dbReference type="RefSeq" id="WP_307863743.1">
    <property type="nucleotide sequence ID" value="NZ_BAAAVU010000008.1"/>
</dbReference>
<comment type="similarity">
    <text evidence="1">Belongs to the 'GDXG' lipolytic enzyme family.</text>
</comment>
<dbReference type="GO" id="GO:0016787">
    <property type="term" value="F:hydrolase activity"/>
    <property type="evidence" value="ECO:0007669"/>
    <property type="project" value="UniProtKB-KW"/>
</dbReference>
<sequence>MNLRLDSVLRDTVSAVQANALAPLYALPAAVRRRLAGAPIQIDGNTLDPDIQLLLRIDNLLPDTTKTDAATARAHFRQLCKLIPGTPAEVQRVTELTVRGADGQLGARLYVPRGAGAGLGSNAGDVPGEVGRGLLVFFHGGGWVVGDLETHDAVCRSIAADAGIRVLSVDYRLAPEAPAPTAAEDAIAAFTWAVDHAEDLGVDPALVAVGGDSAGGNLAAVVAQQTVRRDLPHPALQVLLYPAVDLVARRPSRDLFSEGFILTEADIIWYRDHYTPDPTLRPDPIVSPLRAEDLTGLPPTYLTTAGFDPLRDEGREYAAALAAAGNALTHTHHPTLPHGHTNLLTVPGTTRQAHTHLTNHLKSALH</sequence>
<dbReference type="PROSITE" id="PS01173">
    <property type="entry name" value="LIPASE_GDXG_HIS"/>
    <property type="match status" value="1"/>
</dbReference>
<dbReference type="PANTHER" id="PTHR48081:SF8">
    <property type="entry name" value="ALPHA_BETA HYDROLASE FOLD-3 DOMAIN-CONTAINING PROTEIN-RELATED"/>
    <property type="match status" value="1"/>
</dbReference>
<gene>
    <name evidence="4" type="ORF">JOF29_005867</name>
</gene>
<dbReference type="SUPFAM" id="SSF53474">
    <property type="entry name" value="alpha/beta-Hydrolases"/>
    <property type="match status" value="1"/>
</dbReference>
<dbReference type="InterPro" id="IPR002168">
    <property type="entry name" value="Lipase_GDXG_HIS_AS"/>
</dbReference>
<evidence type="ECO:0000256" key="2">
    <source>
        <dbReference type="ARBA" id="ARBA00022801"/>
    </source>
</evidence>
<evidence type="ECO:0000313" key="4">
    <source>
        <dbReference type="EMBL" id="MBP2354757.1"/>
    </source>
</evidence>
<dbReference type="InterPro" id="IPR050300">
    <property type="entry name" value="GDXG_lipolytic_enzyme"/>
</dbReference>
<evidence type="ECO:0000313" key="5">
    <source>
        <dbReference type="Proteomes" id="UP000755585"/>
    </source>
</evidence>
<dbReference type="EMBL" id="JAGINT010000002">
    <property type="protein sequence ID" value="MBP2354757.1"/>
    <property type="molecule type" value="Genomic_DNA"/>
</dbReference>
<protein>
    <submittedName>
        <fullName evidence="4">Acetyl esterase</fullName>
        <ecNumber evidence="4">3.1.1.-</ecNumber>
    </submittedName>
</protein>
<dbReference type="Proteomes" id="UP000755585">
    <property type="component" value="Unassembled WGS sequence"/>
</dbReference>
<dbReference type="InterPro" id="IPR013094">
    <property type="entry name" value="AB_hydrolase_3"/>
</dbReference>
<dbReference type="EC" id="3.1.1.-" evidence="4"/>
<comment type="caution">
    <text evidence="4">The sequence shown here is derived from an EMBL/GenBank/DDBJ whole genome shotgun (WGS) entry which is preliminary data.</text>
</comment>
<feature type="domain" description="Alpha/beta hydrolase fold-3" evidence="3">
    <location>
        <begin position="135"/>
        <end position="340"/>
    </location>
</feature>
<organism evidence="4 5">
    <name type="scientific">Kribbella aluminosa</name>
    <dbReference type="NCBI Taxonomy" id="416017"/>
    <lineage>
        <taxon>Bacteria</taxon>
        <taxon>Bacillati</taxon>
        <taxon>Actinomycetota</taxon>
        <taxon>Actinomycetes</taxon>
        <taxon>Propionibacteriales</taxon>
        <taxon>Kribbellaceae</taxon>
        <taxon>Kribbella</taxon>
    </lineage>
</organism>
<evidence type="ECO:0000256" key="1">
    <source>
        <dbReference type="ARBA" id="ARBA00010515"/>
    </source>
</evidence>
<dbReference type="PANTHER" id="PTHR48081">
    <property type="entry name" value="AB HYDROLASE SUPERFAMILY PROTEIN C4A8.06C"/>
    <property type="match status" value="1"/>
</dbReference>